<dbReference type="KEGG" id="pmrn:116955929"/>
<evidence type="ECO:0000313" key="8">
    <source>
        <dbReference type="Proteomes" id="UP001318040"/>
    </source>
</evidence>
<comment type="subcellular location">
    <subcellularLocation>
        <location evidence="5">Cytoplasm</location>
    </subcellularLocation>
    <subcellularLocation>
        <location evidence="5">Mitochondrion outer membrane</location>
        <topology evidence="5">Peripheral membrane protein</topology>
        <orientation evidence="5">Cytoplasmic side</orientation>
    </subcellularLocation>
    <text evidence="5">May associate with the mitochondrion outer membrane.</text>
</comment>
<evidence type="ECO:0000256" key="4">
    <source>
        <dbReference type="ARBA" id="ARBA00022833"/>
    </source>
</evidence>
<feature type="binding site" evidence="5">
    <location>
        <position position="389"/>
    </location>
    <ligand>
        <name>Zn(2+)</name>
        <dbReference type="ChEBI" id="CHEBI:29105"/>
    </ligand>
</feature>
<reference evidence="9" key="1">
    <citation type="submission" date="2025-08" db="UniProtKB">
        <authorList>
            <consortium name="RefSeq"/>
        </authorList>
    </citation>
    <scope>IDENTIFICATION</scope>
    <source>
        <tissue evidence="9">Sperm</tissue>
    </source>
</reference>
<protein>
    <recommendedName>
        <fullName evidence="5">Queuine tRNA-ribosyltransferase accessory subunit 2</fullName>
    </recommendedName>
    <alternativeName>
        <fullName evidence="5">Queuine tRNA-ribosyltransferase domain-containing protein 1</fullName>
    </alternativeName>
</protein>
<dbReference type="AlphaFoldDB" id="A0AAJ7UCE3"/>
<feature type="binding site" evidence="5">
    <location>
        <position position="358"/>
    </location>
    <ligand>
        <name>Zn(2+)</name>
        <dbReference type="ChEBI" id="CHEBI:29105"/>
    </ligand>
</feature>
<dbReference type="NCBIfam" id="TIGR00449">
    <property type="entry name" value="tgt_general"/>
    <property type="match status" value="2"/>
</dbReference>
<dbReference type="Pfam" id="PF01702">
    <property type="entry name" value="TGT"/>
    <property type="match status" value="1"/>
</dbReference>
<dbReference type="InterPro" id="IPR050852">
    <property type="entry name" value="Queuine_tRNA-ribosyltrfase"/>
</dbReference>
<evidence type="ECO:0000256" key="3">
    <source>
        <dbReference type="ARBA" id="ARBA00022723"/>
    </source>
</evidence>
<evidence type="ECO:0000256" key="6">
    <source>
        <dbReference type="SAM" id="MobiDB-lite"/>
    </source>
</evidence>
<keyword evidence="8" id="KW-1185">Reference proteome</keyword>
<organism evidence="8 9">
    <name type="scientific">Petromyzon marinus</name>
    <name type="common">Sea lamprey</name>
    <dbReference type="NCBI Taxonomy" id="7757"/>
    <lineage>
        <taxon>Eukaryota</taxon>
        <taxon>Metazoa</taxon>
        <taxon>Chordata</taxon>
        <taxon>Craniata</taxon>
        <taxon>Vertebrata</taxon>
        <taxon>Cyclostomata</taxon>
        <taxon>Hyperoartia</taxon>
        <taxon>Petromyzontiformes</taxon>
        <taxon>Petromyzontidae</taxon>
        <taxon>Petromyzon</taxon>
    </lineage>
</organism>
<dbReference type="SUPFAM" id="SSF51713">
    <property type="entry name" value="tRNA-guanine transglycosylase"/>
    <property type="match status" value="1"/>
</dbReference>
<keyword evidence="5" id="KW-0472">Membrane</keyword>
<dbReference type="InterPro" id="IPR002616">
    <property type="entry name" value="tRNA_ribo_trans-like"/>
</dbReference>
<proteinExistence type="inferred from homology"/>
<keyword evidence="4 5" id="KW-0862">Zinc</keyword>
<dbReference type="HAMAP" id="MF_03043">
    <property type="entry name" value="QTRT2"/>
    <property type="match status" value="1"/>
</dbReference>
<sequence length="464" mass="50027">MRLKLSSAVAGCRVGELLLGGRSLELPACLLYTRGGTAPNLTHDNLELVEPPPLAAQVPLASLVEQQEVLEEYGEGFAKFIGLPDMLLVCTQYDPATPTPQGFTTSKTVSVWGSGGRVELTPSRYVELQRAVRPACYQAPAADDEGPTASSKRERRGVDRTLAFLDACLLAHHTHPELSGVGVLGTVQGGALMSERVRSARCTATRAVAGFLVSGLFQRQGGEGGPGAATRSRILRAVIAELPPDKPRMVCGVGRPDQVLRCAALGVDLFESHFPFLVTERGGALHFSYEWETGAALGDAAGEEGDDAGGSVIPEVTQEEEEDEEDEEEEDVRIPTRFEMNLREERFRGDLSPLLPGCPCYTCAHHSRAYLHHLLATRELLAGVLLSIHNVTRYHGFFAALRGALRRGPAALARLRGAVLAAAPPPPPLLLPRSPPIPFPRAPRHLSRLTHRCLHSRRGVEGGR</sequence>
<dbReference type="InterPro" id="IPR036511">
    <property type="entry name" value="TGT-like_sf"/>
</dbReference>
<keyword evidence="1 5" id="KW-0963">Cytoplasm</keyword>
<gene>
    <name evidence="5 9" type="primary">QTRT2</name>
</gene>
<evidence type="ECO:0000256" key="5">
    <source>
        <dbReference type="HAMAP-Rule" id="MF_03043"/>
    </source>
</evidence>
<keyword evidence="5" id="KW-1000">Mitochondrion outer membrane</keyword>
<evidence type="ECO:0000259" key="7">
    <source>
        <dbReference type="Pfam" id="PF01702"/>
    </source>
</evidence>
<keyword evidence="2 5" id="KW-0819">tRNA processing</keyword>
<comment type="function">
    <text evidence="5">Non-catalytic subunit of the queuine tRNA-ribosyltransferase (TGT) that catalyzes the base-exchange of a guanine (G) residue with queuine (Q) at position 34 (anticodon wobble position) in tRNAs with GU(N) anticodons (tRNA-Asp, -Asn, -His and -Tyr), resulting in the hypermodified nucleoside queuosine (7-(((4,5-cis-dihydroxy-2-cyclopenten-1-yl)amino)methyl)-7-deazaguanosine).</text>
</comment>
<feature type="compositionally biased region" description="Acidic residues" evidence="6">
    <location>
        <begin position="317"/>
        <end position="331"/>
    </location>
</feature>
<feature type="binding site" evidence="5">
    <location>
        <position position="360"/>
    </location>
    <ligand>
        <name>Zn(2+)</name>
        <dbReference type="ChEBI" id="CHEBI:29105"/>
    </ligand>
</feature>
<dbReference type="GO" id="GO:0005741">
    <property type="term" value="C:mitochondrial outer membrane"/>
    <property type="evidence" value="ECO:0007669"/>
    <property type="project" value="UniProtKB-SubCell"/>
</dbReference>
<dbReference type="GO" id="GO:0006400">
    <property type="term" value="P:tRNA modification"/>
    <property type="evidence" value="ECO:0007669"/>
    <property type="project" value="InterPro"/>
</dbReference>
<evidence type="ECO:0000256" key="2">
    <source>
        <dbReference type="ARBA" id="ARBA00022694"/>
    </source>
</evidence>
<dbReference type="GO" id="GO:0008479">
    <property type="term" value="F:tRNA-guanosine(34) queuine transglycosylase activity"/>
    <property type="evidence" value="ECO:0007669"/>
    <property type="project" value="UniProtKB-UniRule"/>
</dbReference>
<evidence type="ECO:0000313" key="9">
    <source>
        <dbReference type="RefSeq" id="XP_032833174.1"/>
    </source>
</evidence>
<feature type="binding site" evidence="5">
    <location>
        <position position="363"/>
    </location>
    <ligand>
        <name>Zn(2+)</name>
        <dbReference type="ChEBI" id="CHEBI:29105"/>
    </ligand>
</feature>
<dbReference type="GO" id="GO:0046872">
    <property type="term" value="F:metal ion binding"/>
    <property type="evidence" value="ECO:0007669"/>
    <property type="project" value="UniProtKB-KW"/>
</dbReference>
<dbReference type="PANTHER" id="PTHR46064:SF1">
    <property type="entry name" value="QUEUINE TRNA-RIBOSYLTRANSFERASE ACCESSORY SUBUNIT 2"/>
    <property type="match status" value="1"/>
</dbReference>
<keyword evidence="5" id="KW-0496">Mitochondrion</keyword>
<comment type="subunit">
    <text evidence="5">Heterodimer of a catalytic subunit QTRT1 and an accessory subunit QTRT2.</text>
</comment>
<dbReference type="RefSeq" id="XP_032833174.1">
    <property type="nucleotide sequence ID" value="XM_032977283.1"/>
</dbReference>
<dbReference type="Proteomes" id="UP001318040">
    <property type="component" value="Chromosome 62"/>
</dbReference>
<comment type="similarity">
    <text evidence="5">Belongs to the queuine tRNA-ribosyltransferase family. QTRT2 subfamily.</text>
</comment>
<comment type="cofactor">
    <cofactor evidence="5">
        <name>Zn(2+)</name>
        <dbReference type="ChEBI" id="CHEBI:29105"/>
    </cofactor>
    <text evidence="5">Binds 1 zinc ion per subunit.</text>
</comment>
<dbReference type="PANTHER" id="PTHR46064">
    <property type="entry name" value="QUEUINE TRNA-RIBOSYLTRANSFERASE ACCESSORY SUBUNIT 2"/>
    <property type="match status" value="1"/>
</dbReference>
<accession>A0AAJ7UCE3</accession>
<dbReference type="InterPro" id="IPR028592">
    <property type="entry name" value="QTRTD1"/>
</dbReference>
<keyword evidence="3 5" id="KW-0479">Metal-binding</keyword>
<feature type="domain" description="tRNA-guanine(15) transglycosylase-like" evidence="7">
    <location>
        <begin position="12"/>
        <end position="408"/>
    </location>
</feature>
<name>A0AAJ7UCE3_PETMA</name>
<feature type="region of interest" description="Disordered" evidence="6">
    <location>
        <begin position="299"/>
        <end position="332"/>
    </location>
</feature>
<dbReference type="CTD" id="79691"/>
<evidence type="ECO:0000256" key="1">
    <source>
        <dbReference type="ARBA" id="ARBA00022490"/>
    </source>
</evidence>
<dbReference type="Gene3D" id="3.20.20.105">
    <property type="entry name" value="Queuine tRNA-ribosyltransferase-like"/>
    <property type="match status" value="1"/>
</dbReference>